<sequence>MSDYNNQNQGYGNQGYNNQGYGNQGNQGYGQPGANQGYRQDEGYNQDDNEDGQRGFFGNVAEKTNDFFHKEDETYKIDKSNVLLAGLAKGYDKYEDKKRQEELNQAQSSYGANRPQESHRYD</sequence>
<feature type="region of interest" description="Disordered" evidence="1">
    <location>
        <begin position="1"/>
        <end position="58"/>
    </location>
</feature>
<dbReference type="AlphaFoldDB" id="A0A1Y1VZW1"/>
<dbReference type="Proteomes" id="UP000193922">
    <property type="component" value="Unassembled WGS sequence"/>
</dbReference>
<comment type="caution">
    <text evidence="2">The sequence shown here is derived from an EMBL/GenBank/DDBJ whole genome shotgun (WGS) entry which is preliminary data.</text>
</comment>
<gene>
    <name evidence="2" type="ORF">DL89DRAFT_295178</name>
</gene>
<dbReference type="RefSeq" id="XP_040740766.1">
    <property type="nucleotide sequence ID" value="XM_040890609.1"/>
</dbReference>
<protein>
    <submittedName>
        <fullName evidence="2">Uncharacterized protein</fullName>
    </submittedName>
</protein>
<evidence type="ECO:0000313" key="2">
    <source>
        <dbReference type="EMBL" id="ORX66807.1"/>
    </source>
</evidence>
<dbReference type="EMBL" id="MCFD01000014">
    <property type="protein sequence ID" value="ORX66807.1"/>
    <property type="molecule type" value="Genomic_DNA"/>
</dbReference>
<feature type="compositionally biased region" description="Low complexity" evidence="1">
    <location>
        <begin position="1"/>
        <end position="21"/>
    </location>
</feature>
<feature type="compositionally biased region" description="Gly residues" evidence="1">
    <location>
        <begin position="22"/>
        <end position="31"/>
    </location>
</feature>
<evidence type="ECO:0000313" key="3">
    <source>
        <dbReference type="Proteomes" id="UP000193922"/>
    </source>
</evidence>
<proteinExistence type="predicted"/>
<evidence type="ECO:0000256" key="1">
    <source>
        <dbReference type="SAM" id="MobiDB-lite"/>
    </source>
</evidence>
<keyword evidence="3" id="KW-1185">Reference proteome</keyword>
<organism evidence="2 3">
    <name type="scientific">Linderina pennispora</name>
    <dbReference type="NCBI Taxonomy" id="61395"/>
    <lineage>
        <taxon>Eukaryota</taxon>
        <taxon>Fungi</taxon>
        <taxon>Fungi incertae sedis</taxon>
        <taxon>Zoopagomycota</taxon>
        <taxon>Kickxellomycotina</taxon>
        <taxon>Kickxellomycetes</taxon>
        <taxon>Kickxellales</taxon>
        <taxon>Kickxellaceae</taxon>
        <taxon>Linderina</taxon>
    </lineage>
</organism>
<reference evidence="2 3" key="1">
    <citation type="submission" date="2016-07" db="EMBL/GenBank/DDBJ databases">
        <title>Pervasive Adenine N6-methylation of Active Genes in Fungi.</title>
        <authorList>
            <consortium name="DOE Joint Genome Institute"/>
            <person name="Mondo S.J."/>
            <person name="Dannebaum R.O."/>
            <person name="Kuo R.C."/>
            <person name="Labutti K."/>
            <person name="Haridas S."/>
            <person name="Kuo A."/>
            <person name="Salamov A."/>
            <person name="Ahrendt S.R."/>
            <person name="Lipzen A."/>
            <person name="Sullivan W."/>
            <person name="Andreopoulos W.B."/>
            <person name="Clum A."/>
            <person name="Lindquist E."/>
            <person name="Daum C."/>
            <person name="Ramamoorthy G.K."/>
            <person name="Gryganskyi A."/>
            <person name="Culley D."/>
            <person name="Magnuson J.K."/>
            <person name="James T.Y."/>
            <person name="O'Malley M.A."/>
            <person name="Stajich J.E."/>
            <person name="Spatafora J.W."/>
            <person name="Visel A."/>
            <person name="Grigoriev I.V."/>
        </authorList>
    </citation>
    <scope>NUCLEOTIDE SEQUENCE [LARGE SCALE GENOMIC DNA]</scope>
    <source>
        <strain evidence="2 3">ATCC 12442</strain>
    </source>
</reference>
<dbReference type="GeneID" id="63807257"/>
<accession>A0A1Y1VZW1</accession>
<name>A0A1Y1VZW1_9FUNG</name>
<feature type="region of interest" description="Disordered" evidence="1">
    <location>
        <begin position="96"/>
        <end position="122"/>
    </location>
</feature>